<reference evidence="11" key="1">
    <citation type="submission" date="2019-10" db="EMBL/GenBank/DDBJ databases">
        <title>Streptomyces sp. nov., a novel actinobacterium isolated from alkaline environment.</title>
        <authorList>
            <person name="Golinska P."/>
        </authorList>
    </citation>
    <scope>NUCLEOTIDE SEQUENCE [LARGE SCALE GENOMIC DNA]</scope>
    <source>
        <strain evidence="11">DSM 42118</strain>
    </source>
</reference>
<feature type="transmembrane region" description="Helical" evidence="8">
    <location>
        <begin position="377"/>
        <end position="395"/>
    </location>
</feature>
<comment type="similarity">
    <text evidence="2">Belongs to the resistance-nodulation-cell division (RND) (TC 2.A.6) family. MmpL subfamily.</text>
</comment>
<comment type="caution">
    <text evidence="10">The sequence shown here is derived from an EMBL/GenBank/DDBJ whole genome shotgun (WGS) entry which is preliminary data.</text>
</comment>
<evidence type="ECO:0000256" key="8">
    <source>
        <dbReference type="SAM" id="Phobius"/>
    </source>
</evidence>
<keyword evidence="5 8" id="KW-1133">Transmembrane helix</keyword>
<evidence type="ECO:0000256" key="6">
    <source>
        <dbReference type="ARBA" id="ARBA00023136"/>
    </source>
</evidence>
<dbReference type="InterPro" id="IPR004869">
    <property type="entry name" value="MMPL_dom"/>
</dbReference>
<feature type="transmembrane region" description="Helical" evidence="8">
    <location>
        <begin position="271"/>
        <end position="295"/>
    </location>
</feature>
<keyword evidence="6 8" id="KW-0472">Membrane</keyword>
<dbReference type="Pfam" id="PF03176">
    <property type="entry name" value="MMPL"/>
    <property type="match status" value="2"/>
</dbReference>
<accession>A0A7W3TE78</accession>
<name>A0A7W3TE78_9ACTN</name>
<keyword evidence="4 8" id="KW-0812">Transmembrane</keyword>
<feature type="transmembrane region" description="Helical" evidence="8">
    <location>
        <begin position="232"/>
        <end position="250"/>
    </location>
</feature>
<evidence type="ECO:0000313" key="11">
    <source>
        <dbReference type="Proteomes" id="UP000538929"/>
    </source>
</evidence>
<keyword evidence="11" id="KW-1185">Reference proteome</keyword>
<dbReference type="PROSITE" id="PS50156">
    <property type="entry name" value="SSD"/>
    <property type="match status" value="1"/>
</dbReference>
<evidence type="ECO:0000256" key="7">
    <source>
        <dbReference type="SAM" id="MobiDB-lite"/>
    </source>
</evidence>
<evidence type="ECO:0000256" key="4">
    <source>
        <dbReference type="ARBA" id="ARBA00022692"/>
    </source>
</evidence>
<feature type="transmembrane region" description="Helical" evidence="8">
    <location>
        <begin position="307"/>
        <end position="330"/>
    </location>
</feature>
<evidence type="ECO:0000256" key="2">
    <source>
        <dbReference type="ARBA" id="ARBA00010157"/>
    </source>
</evidence>
<feature type="transmembrane region" description="Helical" evidence="8">
    <location>
        <begin position="206"/>
        <end position="226"/>
    </location>
</feature>
<proteinExistence type="inferred from homology"/>
<sequence>MATFLYRLGRAAFRRRGRVVLIWLAVLLAVGGAAATVTGEVEEEFALPGTETQQAFELLDEAFPDSSAEAVTSRVVFGAPEGETLSDPANRAVIDEVLGMLDGAEGVVDIAEPFENGAVNEEETVAYATVDYNVTWADITPEMRDQLFAALDAGRDAGLVVEASGEVAYGEADFGHGEIIGIAVAAVVLLITFGSMIAAGLPLVTALLGVGIGMAGIAALSVTLGLTETTGILAMMIGLAVGIDYALFIASRYRSELTNGLEPEEAAGRAVGTAGSAVVFAGLTVIIALAGLAVVNVPMLTRMGMAAAATVAVAVLVALTLVPAVLGFVGKRIFGRRIRKANADRGGVPATVPATFSRSGRENFGSRWARGVLRRPVPVLAACVALLGLLALPVTDMRLGMGDDGTQPEETTQRQAYDMLSEGFGPGFNGPLLLVLDARDADDPEAAAERAAERASELEGVVAVTPAAFNEAGDVARMVAFPSSGPSDQETTDLVAELRGEVAPVVAEETGAQVLVSGQTAAESDFTKVLDDALVPYLALVVGLAFVLLMLVFRSLLVPLKAALGFLLSVLAALGAVVAVFQWGWGASLFGVAETGPIVSMMPIFLIGVIFGLAMDYEVFLVTRMREAYVHGEDPKQAVVSGFDLNARVVTAAAIIMISVFFGFITAGDMMVKAIGFGLAIAILLDAFVVRMTLVPAVMGLLGRRAWWLPAWLDRILPNVDVEGASLEKHLRGSDTPTGALPPAAGGPPAPEREPQPVG</sequence>
<evidence type="ECO:0000256" key="1">
    <source>
        <dbReference type="ARBA" id="ARBA00004651"/>
    </source>
</evidence>
<feature type="transmembrane region" description="Helical" evidence="8">
    <location>
        <begin position="179"/>
        <end position="199"/>
    </location>
</feature>
<dbReference type="GO" id="GO:0005886">
    <property type="term" value="C:plasma membrane"/>
    <property type="evidence" value="ECO:0007669"/>
    <property type="project" value="UniProtKB-SubCell"/>
</dbReference>
<evidence type="ECO:0000259" key="9">
    <source>
        <dbReference type="PROSITE" id="PS50156"/>
    </source>
</evidence>
<protein>
    <submittedName>
        <fullName evidence="10">MMPL family transporter</fullName>
    </submittedName>
</protein>
<dbReference type="Proteomes" id="UP000538929">
    <property type="component" value="Unassembled WGS sequence"/>
</dbReference>
<keyword evidence="3" id="KW-1003">Cell membrane</keyword>
<feature type="transmembrane region" description="Helical" evidence="8">
    <location>
        <begin position="534"/>
        <end position="553"/>
    </location>
</feature>
<comment type="subcellular location">
    <subcellularLocation>
        <location evidence="1">Cell membrane</location>
        <topology evidence="1">Multi-pass membrane protein</topology>
    </subcellularLocation>
</comment>
<dbReference type="InterPro" id="IPR050545">
    <property type="entry name" value="Mycobact_MmpL"/>
</dbReference>
<feature type="transmembrane region" description="Helical" evidence="8">
    <location>
        <begin position="565"/>
        <end position="585"/>
    </location>
</feature>
<organism evidence="10 11">
    <name type="scientific">Streptomyces alkaliphilus</name>
    <dbReference type="NCBI Taxonomy" id="1472722"/>
    <lineage>
        <taxon>Bacteria</taxon>
        <taxon>Bacillati</taxon>
        <taxon>Actinomycetota</taxon>
        <taxon>Actinomycetes</taxon>
        <taxon>Kitasatosporales</taxon>
        <taxon>Streptomycetaceae</taxon>
        <taxon>Streptomyces</taxon>
    </lineage>
</organism>
<feature type="transmembrane region" description="Helical" evidence="8">
    <location>
        <begin position="645"/>
        <end position="665"/>
    </location>
</feature>
<dbReference type="InterPro" id="IPR000731">
    <property type="entry name" value="SSD"/>
</dbReference>
<gene>
    <name evidence="10" type="ORF">FNQ90_14270</name>
</gene>
<dbReference type="EMBL" id="VKHT01000432">
    <property type="protein sequence ID" value="MBB0245238.1"/>
    <property type="molecule type" value="Genomic_DNA"/>
</dbReference>
<dbReference type="PANTHER" id="PTHR33406:SF11">
    <property type="entry name" value="MEMBRANE PROTEIN SCO6666-RELATED"/>
    <property type="match status" value="1"/>
</dbReference>
<evidence type="ECO:0000313" key="10">
    <source>
        <dbReference type="EMBL" id="MBB0245238.1"/>
    </source>
</evidence>
<evidence type="ECO:0000256" key="3">
    <source>
        <dbReference type="ARBA" id="ARBA00022475"/>
    </source>
</evidence>
<evidence type="ECO:0000256" key="5">
    <source>
        <dbReference type="ARBA" id="ARBA00022989"/>
    </source>
</evidence>
<dbReference type="SUPFAM" id="SSF82866">
    <property type="entry name" value="Multidrug efflux transporter AcrB transmembrane domain"/>
    <property type="match status" value="2"/>
</dbReference>
<feature type="transmembrane region" description="Helical" evidence="8">
    <location>
        <begin position="597"/>
        <end position="617"/>
    </location>
</feature>
<dbReference type="RefSeq" id="WP_182606755.1">
    <property type="nucleotide sequence ID" value="NZ_VKHT01000432.1"/>
</dbReference>
<feature type="domain" description="SSD" evidence="9">
    <location>
        <begin position="199"/>
        <end position="328"/>
    </location>
</feature>
<feature type="region of interest" description="Disordered" evidence="7">
    <location>
        <begin position="731"/>
        <end position="759"/>
    </location>
</feature>
<dbReference type="AlphaFoldDB" id="A0A7W3TE78"/>
<feature type="transmembrane region" description="Helical" evidence="8">
    <location>
        <begin position="677"/>
        <end position="702"/>
    </location>
</feature>
<dbReference type="PANTHER" id="PTHR33406">
    <property type="entry name" value="MEMBRANE PROTEIN MJ1562-RELATED"/>
    <property type="match status" value="1"/>
</dbReference>
<dbReference type="Gene3D" id="1.20.1640.10">
    <property type="entry name" value="Multidrug efflux transporter AcrB transmembrane domain"/>
    <property type="match status" value="2"/>
</dbReference>